<evidence type="ECO:0000256" key="5">
    <source>
        <dbReference type="ARBA" id="ARBA00023136"/>
    </source>
</evidence>
<reference evidence="10 11" key="1">
    <citation type="submission" date="2020-08" db="EMBL/GenBank/DDBJ databases">
        <title>Genomic Encyclopedia of Type Strains, Phase III (KMG-III): the genomes of soil and plant-associated and newly described type strains.</title>
        <authorList>
            <person name="Whitman W."/>
        </authorList>
    </citation>
    <scope>NUCLEOTIDE SEQUENCE [LARGE SCALE GENOMIC DNA]</scope>
    <source>
        <strain evidence="10 11">CECT 8693</strain>
    </source>
</reference>
<dbReference type="EMBL" id="JACJIP010000011">
    <property type="protein sequence ID" value="MBA9085651.1"/>
    <property type="molecule type" value="Genomic_DNA"/>
</dbReference>
<evidence type="ECO:0000259" key="8">
    <source>
        <dbReference type="Pfam" id="PF05504"/>
    </source>
</evidence>
<keyword evidence="4" id="KW-0732">Signal</keyword>
<evidence type="ECO:0000256" key="1">
    <source>
        <dbReference type="ARBA" id="ARBA00004635"/>
    </source>
</evidence>
<evidence type="ECO:0000256" key="7">
    <source>
        <dbReference type="ARBA" id="ARBA00023288"/>
    </source>
</evidence>
<dbReference type="GO" id="GO:0009847">
    <property type="term" value="P:spore germination"/>
    <property type="evidence" value="ECO:0007669"/>
    <property type="project" value="InterPro"/>
</dbReference>
<dbReference type="InterPro" id="IPR046953">
    <property type="entry name" value="Spore_GerAC-like_C"/>
</dbReference>
<organism evidence="10 11">
    <name type="scientific">Fontibacillus solani</name>
    <dbReference type="NCBI Taxonomy" id="1572857"/>
    <lineage>
        <taxon>Bacteria</taxon>
        <taxon>Bacillati</taxon>
        <taxon>Bacillota</taxon>
        <taxon>Bacilli</taxon>
        <taxon>Bacillales</taxon>
        <taxon>Paenibacillaceae</taxon>
        <taxon>Fontibacillus</taxon>
    </lineage>
</organism>
<dbReference type="Pfam" id="PF05504">
    <property type="entry name" value="Spore_GerAC"/>
    <property type="match status" value="1"/>
</dbReference>
<evidence type="ECO:0000256" key="6">
    <source>
        <dbReference type="ARBA" id="ARBA00023139"/>
    </source>
</evidence>
<evidence type="ECO:0000259" key="9">
    <source>
        <dbReference type="Pfam" id="PF25198"/>
    </source>
</evidence>
<dbReference type="InterPro" id="IPR057336">
    <property type="entry name" value="GerAC_N"/>
</dbReference>
<keyword evidence="5" id="KW-0472">Membrane</keyword>
<name>A0A7W3SSV1_9BACL</name>
<protein>
    <submittedName>
        <fullName evidence="10">Spore germination protein KC</fullName>
    </submittedName>
</protein>
<keyword evidence="7" id="KW-0449">Lipoprotein</keyword>
<dbReference type="PANTHER" id="PTHR35789:SF1">
    <property type="entry name" value="SPORE GERMINATION PROTEIN B3"/>
    <property type="match status" value="1"/>
</dbReference>
<evidence type="ECO:0000313" key="10">
    <source>
        <dbReference type="EMBL" id="MBA9085651.1"/>
    </source>
</evidence>
<evidence type="ECO:0000313" key="11">
    <source>
        <dbReference type="Proteomes" id="UP000567067"/>
    </source>
</evidence>
<feature type="domain" description="Spore germination GerAC-like C-terminal" evidence="8">
    <location>
        <begin position="225"/>
        <end position="388"/>
    </location>
</feature>
<dbReference type="PANTHER" id="PTHR35789">
    <property type="entry name" value="SPORE GERMINATION PROTEIN B3"/>
    <property type="match status" value="1"/>
</dbReference>
<feature type="domain" description="Spore germination protein N-terminal" evidence="9">
    <location>
        <begin position="27"/>
        <end position="197"/>
    </location>
</feature>
<proteinExistence type="inferred from homology"/>
<dbReference type="RefSeq" id="WP_182535486.1">
    <property type="nucleotide sequence ID" value="NZ_JACJIP010000011.1"/>
</dbReference>
<accession>A0A7W3SSV1</accession>
<dbReference type="Proteomes" id="UP000567067">
    <property type="component" value="Unassembled WGS sequence"/>
</dbReference>
<evidence type="ECO:0000256" key="2">
    <source>
        <dbReference type="ARBA" id="ARBA00007886"/>
    </source>
</evidence>
<keyword evidence="6" id="KW-0564">Palmitate</keyword>
<dbReference type="NCBIfam" id="TIGR02887">
    <property type="entry name" value="spore_ger_x_C"/>
    <property type="match status" value="1"/>
</dbReference>
<dbReference type="InterPro" id="IPR038501">
    <property type="entry name" value="Spore_GerAC_C_sf"/>
</dbReference>
<dbReference type="InterPro" id="IPR008844">
    <property type="entry name" value="Spore_GerAC-like"/>
</dbReference>
<dbReference type="AlphaFoldDB" id="A0A7W3SSV1"/>
<dbReference type="Gene3D" id="3.30.300.210">
    <property type="entry name" value="Nutrient germinant receptor protein C, domain 3"/>
    <property type="match status" value="1"/>
</dbReference>
<sequence length="403" mass="45606">MNKYCKIFSCGCLLIITALMLSGCWNRNELIDLSIVLALGVDKVGNEYEVSVQTIDPSSMSRNRSTNRAPTTVFSEREPTVFEALRKMTTKSPRRMYVSHLRFIVFDEATAREGIHNPLDFLFREQEIRPDFNMAVAKDCKAKDIIGFVSPTEVLPGMDMYKSLQTSERVWSPTSAVNVREIMSKLVMEGVEPVLTGLALHGDIKQGGTSENVKKPVPLANYVYEGIGVFKDDKLIGWMNEDESRGYSYITNIAKSSVARAKCPDGGKGWFNVELIRSKAKIEPSIKNDRPHIVVRVQAQGNIGEVQCAVDLMDPEMHRKLQETISNKLNVALDGSVKRAKEYGVDVFGFGEAFHRKYPKLWREWKGRWGEMFKNELVVDIQVEFQILLHGKINNPFTVEQSK</sequence>
<keyword evidence="11" id="KW-1185">Reference proteome</keyword>
<dbReference type="GO" id="GO:0016020">
    <property type="term" value="C:membrane"/>
    <property type="evidence" value="ECO:0007669"/>
    <property type="project" value="UniProtKB-SubCell"/>
</dbReference>
<keyword evidence="3" id="KW-0309">Germination</keyword>
<comment type="caution">
    <text evidence="10">The sequence shown here is derived from an EMBL/GenBank/DDBJ whole genome shotgun (WGS) entry which is preliminary data.</text>
</comment>
<comment type="similarity">
    <text evidence="2">Belongs to the GerABKC lipoprotein family.</text>
</comment>
<evidence type="ECO:0000256" key="4">
    <source>
        <dbReference type="ARBA" id="ARBA00022729"/>
    </source>
</evidence>
<evidence type="ECO:0000256" key="3">
    <source>
        <dbReference type="ARBA" id="ARBA00022544"/>
    </source>
</evidence>
<dbReference type="Pfam" id="PF25198">
    <property type="entry name" value="Spore_GerAC_N"/>
    <property type="match status" value="1"/>
</dbReference>
<dbReference type="PROSITE" id="PS51257">
    <property type="entry name" value="PROKAR_LIPOPROTEIN"/>
    <property type="match status" value="1"/>
</dbReference>
<comment type="subcellular location">
    <subcellularLocation>
        <location evidence="1">Membrane</location>
        <topology evidence="1">Lipid-anchor</topology>
    </subcellularLocation>
</comment>
<gene>
    <name evidence="10" type="ORF">FHR92_002118</name>
</gene>